<feature type="transmembrane region" description="Helical" evidence="6">
    <location>
        <begin position="379"/>
        <end position="396"/>
    </location>
</feature>
<keyword evidence="9" id="KW-1185">Reference proteome</keyword>
<dbReference type="EMBL" id="JBDFQZ010000010">
    <property type="protein sequence ID" value="KAK9683233.1"/>
    <property type="molecule type" value="Genomic_DNA"/>
</dbReference>
<evidence type="ECO:0000256" key="1">
    <source>
        <dbReference type="ARBA" id="ARBA00004141"/>
    </source>
</evidence>
<dbReference type="Pfam" id="PF01694">
    <property type="entry name" value="Rhomboid"/>
    <property type="match status" value="1"/>
</dbReference>
<proteinExistence type="inferred from homology"/>
<evidence type="ECO:0000313" key="8">
    <source>
        <dbReference type="EMBL" id="KAK9683235.1"/>
    </source>
</evidence>
<comment type="similarity">
    <text evidence="2">Belongs to the peptidase S54 family.</text>
</comment>
<dbReference type="FunFam" id="1.20.1540.10:FF:000017">
    <property type="entry name" value="RHOMBOID-like protein 9, chloroplastic"/>
    <property type="match status" value="1"/>
</dbReference>
<evidence type="ECO:0000256" key="2">
    <source>
        <dbReference type="ARBA" id="ARBA00009045"/>
    </source>
</evidence>
<dbReference type="SUPFAM" id="SSF144091">
    <property type="entry name" value="Rhomboid-like"/>
    <property type="match status" value="1"/>
</dbReference>
<dbReference type="AlphaFoldDB" id="A0AAW1I1A5"/>
<feature type="domain" description="Peptidase S54 rhomboid" evidence="7">
    <location>
        <begin position="208"/>
        <end position="345"/>
    </location>
</feature>
<comment type="caution">
    <text evidence="8">The sequence shown here is derived from an EMBL/GenBank/DDBJ whole genome shotgun (WGS) entry which is preliminary data.</text>
</comment>
<dbReference type="Gene3D" id="1.20.1540.10">
    <property type="entry name" value="Rhomboid-like"/>
    <property type="match status" value="1"/>
</dbReference>
<gene>
    <name evidence="8" type="ORF">RND81_10G125400</name>
</gene>
<feature type="transmembrane region" description="Helical" evidence="6">
    <location>
        <begin position="160"/>
        <end position="182"/>
    </location>
</feature>
<evidence type="ECO:0000256" key="6">
    <source>
        <dbReference type="SAM" id="Phobius"/>
    </source>
</evidence>
<sequence>MQVLQTKMGVIPHSTRRYTSQLQALRRFSCDETSTRTTKLIKFTKLSHFNTLNKDDYVLSPVVYCASKSNFSAQHQKSLDSYLDSLQRRVDPKTTSKAESSDVFELEDERYTSILKEDARMSEDSAVEYMNLSKQKNVYARKSKSKSSSLFDVKADSSNLYLISILISLNIAVFLFEIASPIKNAADSSLWSLPLMYGAKVNDLIVVGEWWRLVTPMFLHAGLLHIGLNSWVLLSFGPRVCQGYGAFTFFLIYVLGGISGNITSFLHTSEPTVGGSGPVFAVIGSWLIYQSQNKDVSMKENSEIMFQKAIIVTASTFVLANFGPIDNWTSLGAAIAGIIYGFLTTQVVEIDDALSMEVENKIKEEITISKESINPCKSLVIFTLFVSVFSTLILFVESPLSTLQLDELAQIVD</sequence>
<organism evidence="8 9">
    <name type="scientific">Saponaria officinalis</name>
    <name type="common">Common soapwort</name>
    <name type="synonym">Lychnis saponaria</name>
    <dbReference type="NCBI Taxonomy" id="3572"/>
    <lineage>
        <taxon>Eukaryota</taxon>
        <taxon>Viridiplantae</taxon>
        <taxon>Streptophyta</taxon>
        <taxon>Embryophyta</taxon>
        <taxon>Tracheophyta</taxon>
        <taxon>Spermatophyta</taxon>
        <taxon>Magnoliopsida</taxon>
        <taxon>eudicotyledons</taxon>
        <taxon>Gunneridae</taxon>
        <taxon>Pentapetalae</taxon>
        <taxon>Caryophyllales</taxon>
        <taxon>Caryophyllaceae</taxon>
        <taxon>Caryophylleae</taxon>
        <taxon>Saponaria</taxon>
    </lineage>
</organism>
<evidence type="ECO:0000313" key="9">
    <source>
        <dbReference type="Proteomes" id="UP001443914"/>
    </source>
</evidence>
<evidence type="ECO:0000256" key="3">
    <source>
        <dbReference type="ARBA" id="ARBA00022692"/>
    </source>
</evidence>
<dbReference type="PANTHER" id="PTHR43731">
    <property type="entry name" value="RHOMBOID PROTEASE"/>
    <property type="match status" value="1"/>
</dbReference>
<dbReference type="EMBL" id="JBDFQZ010000010">
    <property type="protein sequence ID" value="KAK9683235.1"/>
    <property type="molecule type" value="Genomic_DNA"/>
</dbReference>
<feature type="transmembrane region" description="Helical" evidence="6">
    <location>
        <begin position="217"/>
        <end position="237"/>
    </location>
</feature>
<dbReference type="EMBL" id="JBDFQZ010000010">
    <property type="protein sequence ID" value="KAK9683232.1"/>
    <property type="molecule type" value="Genomic_DNA"/>
</dbReference>
<keyword evidence="4 6" id="KW-1133">Transmembrane helix</keyword>
<dbReference type="InterPro" id="IPR022764">
    <property type="entry name" value="Peptidase_S54_rhomboid_dom"/>
</dbReference>
<comment type="subcellular location">
    <subcellularLocation>
        <location evidence="1">Membrane</location>
        <topology evidence="1">Multi-pass membrane protein</topology>
    </subcellularLocation>
</comment>
<dbReference type="EMBL" id="JBDFQZ010000010">
    <property type="protein sequence ID" value="KAK9683234.1"/>
    <property type="molecule type" value="Genomic_DNA"/>
</dbReference>
<protein>
    <recommendedName>
        <fullName evidence="7">Peptidase S54 rhomboid domain-containing protein</fullName>
    </recommendedName>
</protein>
<accession>A0AAW1I1A5</accession>
<dbReference type="Proteomes" id="UP001443914">
    <property type="component" value="Unassembled WGS sequence"/>
</dbReference>
<feature type="transmembrane region" description="Helical" evidence="6">
    <location>
        <begin position="244"/>
        <end position="266"/>
    </location>
</feature>
<dbReference type="PANTHER" id="PTHR43731:SF30">
    <property type="entry name" value="RHOMBOID-LIKE PROTEIN 9, CHLOROPLASTIC"/>
    <property type="match status" value="1"/>
</dbReference>
<evidence type="ECO:0000259" key="7">
    <source>
        <dbReference type="Pfam" id="PF01694"/>
    </source>
</evidence>
<dbReference type="InterPro" id="IPR050925">
    <property type="entry name" value="Rhomboid_protease_S54"/>
</dbReference>
<feature type="transmembrane region" description="Helical" evidence="6">
    <location>
        <begin position="272"/>
        <end position="289"/>
    </location>
</feature>
<name>A0AAW1I1A5_SAPOF</name>
<evidence type="ECO:0000256" key="5">
    <source>
        <dbReference type="ARBA" id="ARBA00023136"/>
    </source>
</evidence>
<dbReference type="GO" id="GO:0016020">
    <property type="term" value="C:membrane"/>
    <property type="evidence" value="ECO:0007669"/>
    <property type="project" value="UniProtKB-SubCell"/>
</dbReference>
<evidence type="ECO:0000256" key="4">
    <source>
        <dbReference type="ARBA" id="ARBA00022989"/>
    </source>
</evidence>
<dbReference type="GO" id="GO:0004252">
    <property type="term" value="F:serine-type endopeptidase activity"/>
    <property type="evidence" value="ECO:0007669"/>
    <property type="project" value="InterPro"/>
</dbReference>
<reference evidence="8 9" key="1">
    <citation type="submission" date="2024-03" db="EMBL/GenBank/DDBJ databases">
        <title>WGS assembly of Saponaria officinalis var. Norfolk2.</title>
        <authorList>
            <person name="Jenkins J."/>
            <person name="Shu S."/>
            <person name="Grimwood J."/>
            <person name="Barry K."/>
            <person name="Goodstein D."/>
            <person name="Schmutz J."/>
            <person name="Leebens-Mack J."/>
            <person name="Osbourn A."/>
        </authorList>
    </citation>
    <scope>NUCLEOTIDE SEQUENCE [LARGE SCALE GENOMIC DNA]</scope>
    <source>
        <strain evidence="9">cv. Norfolk2</strain>
        <strain evidence="8">JIC</strain>
        <tissue evidence="8">Leaf</tissue>
    </source>
</reference>
<keyword evidence="3 6" id="KW-0812">Transmembrane</keyword>
<keyword evidence="5 6" id="KW-0472">Membrane</keyword>
<dbReference type="InterPro" id="IPR035952">
    <property type="entry name" value="Rhomboid-like_sf"/>
</dbReference>